<dbReference type="PANTHER" id="PTHR45833:SF1">
    <property type="entry name" value="METHIONINE SYNTHASE"/>
    <property type="match status" value="1"/>
</dbReference>
<keyword evidence="4" id="KW-0949">S-adenosyl-L-methionine</keyword>
<reference evidence="9 10" key="2">
    <citation type="journal article" date="2019" name="G3 (Bethesda)">
        <title>Hybrid Assembly of the Genome of the Entomopathogenic Nematode Steinernema carpocapsae Identifies the X-Chromosome.</title>
        <authorList>
            <person name="Serra L."/>
            <person name="Macchietto M."/>
            <person name="Macias-Munoz A."/>
            <person name="McGill C.J."/>
            <person name="Rodriguez I.M."/>
            <person name="Rodriguez B."/>
            <person name="Murad R."/>
            <person name="Mortazavi A."/>
        </authorList>
    </citation>
    <scope>NUCLEOTIDE SEQUENCE [LARGE SCALE GENOMIC DNA]</scope>
    <source>
        <strain evidence="9 10">ALL</strain>
    </source>
</reference>
<evidence type="ECO:0000313" key="10">
    <source>
        <dbReference type="Proteomes" id="UP000298663"/>
    </source>
</evidence>
<dbReference type="PANTHER" id="PTHR45833">
    <property type="entry name" value="METHIONINE SYNTHASE"/>
    <property type="match status" value="1"/>
</dbReference>
<accession>A0A4U8UJU1</accession>
<dbReference type="SUPFAM" id="SSF82282">
    <property type="entry name" value="Homocysteine S-methyltransferase"/>
    <property type="match status" value="1"/>
</dbReference>
<dbReference type="Pfam" id="PF02574">
    <property type="entry name" value="S-methyl_trans"/>
    <property type="match status" value="1"/>
</dbReference>
<evidence type="ECO:0000256" key="5">
    <source>
        <dbReference type="ARBA" id="ARBA00022723"/>
    </source>
</evidence>
<sequence length="93" mass="10220">MTLVIVTLSHRRFISFIPLSLSQLIYHPVVFAYGRQARPLLDGGADILLVETGFDSAKAKAALFTIRTTFEVVEFPEVSVFLSSSNVSTTASR</sequence>
<dbReference type="EMBL" id="AZBU02000001">
    <property type="protein sequence ID" value="TMS33102.1"/>
    <property type="molecule type" value="Genomic_DNA"/>
</dbReference>
<evidence type="ECO:0000256" key="6">
    <source>
        <dbReference type="ARBA" id="ARBA00023285"/>
    </source>
</evidence>
<feature type="domain" description="Hcy-binding" evidence="8">
    <location>
        <begin position="28"/>
        <end position="82"/>
    </location>
</feature>
<dbReference type="GO" id="GO:0046872">
    <property type="term" value="F:metal ion binding"/>
    <property type="evidence" value="ECO:0007669"/>
    <property type="project" value="UniProtKB-KW"/>
</dbReference>
<comment type="caution">
    <text evidence="9">The sequence shown here is derived from an EMBL/GenBank/DDBJ whole genome shotgun (WGS) entry which is preliminary data.</text>
</comment>
<dbReference type="GO" id="GO:0008705">
    <property type="term" value="F:methionine synthase activity"/>
    <property type="evidence" value="ECO:0007669"/>
    <property type="project" value="TreeGrafter"/>
</dbReference>
<evidence type="ECO:0000256" key="4">
    <source>
        <dbReference type="ARBA" id="ARBA00022691"/>
    </source>
</evidence>
<gene>
    <name evidence="9" type="ORF">L596_000878</name>
</gene>
<keyword evidence="10" id="KW-1185">Reference proteome</keyword>
<dbReference type="Gene3D" id="3.20.20.330">
    <property type="entry name" value="Homocysteine-binding-like domain"/>
    <property type="match status" value="1"/>
</dbReference>
<evidence type="ECO:0000256" key="1">
    <source>
        <dbReference type="ARBA" id="ARBA00010398"/>
    </source>
</evidence>
<proteinExistence type="inferred from homology"/>
<dbReference type="InterPro" id="IPR050554">
    <property type="entry name" value="Met_Synthase/Corrinoid"/>
</dbReference>
<dbReference type="Proteomes" id="UP000298663">
    <property type="component" value="Unassembled WGS sequence"/>
</dbReference>
<dbReference type="GO" id="GO:0005829">
    <property type="term" value="C:cytosol"/>
    <property type="evidence" value="ECO:0007669"/>
    <property type="project" value="TreeGrafter"/>
</dbReference>
<organism evidence="9 10">
    <name type="scientific">Steinernema carpocapsae</name>
    <name type="common">Entomopathogenic nematode</name>
    <dbReference type="NCBI Taxonomy" id="34508"/>
    <lineage>
        <taxon>Eukaryota</taxon>
        <taxon>Metazoa</taxon>
        <taxon>Ecdysozoa</taxon>
        <taxon>Nematoda</taxon>
        <taxon>Chromadorea</taxon>
        <taxon>Rhabditida</taxon>
        <taxon>Tylenchina</taxon>
        <taxon>Panagrolaimomorpha</taxon>
        <taxon>Strongyloidoidea</taxon>
        <taxon>Steinernematidae</taxon>
        <taxon>Steinernema</taxon>
    </lineage>
</organism>
<evidence type="ECO:0000256" key="3">
    <source>
        <dbReference type="ARBA" id="ARBA00022679"/>
    </source>
</evidence>
<comment type="pathway">
    <text evidence="7">Amino-acid biosynthesis; L-methionine biosynthesis via de novo pathway.</text>
</comment>
<name>A0A4U8UJU1_STECR</name>
<evidence type="ECO:0000256" key="2">
    <source>
        <dbReference type="ARBA" id="ARBA00022603"/>
    </source>
</evidence>
<keyword evidence="6" id="KW-0170">Cobalt</keyword>
<evidence type="ECO:0000259" key="8">
    <source>
        <dbReference type="Pfam" id="PF02574"/>
    </source>
</evidence>
<evidence type="ECO:0000313" key="9">
    <source>
        <dbReference type="EMBL" id="TMS33102.1"/>
    </source>
</evidence>
<dbReference type="GO" id="GO:0050667">
    <property type="term" value="P:homocysteine metabolic process"/>
    <property type="evidence" value="ECO:0007669"/>
    <property type="project" value="TreeGrafter"/>
</dbReference>
<dbReference type="GO" id="GO:0046653">
    <property type="term" value="P:tetrahydrofolate metabolic process"/>
    <property type="evidence" value="ECO:0007669"/>
    <property type="project" value="TreeGrafter"/>
</dbReference>
<keyword evidence="5" id="KW-0479">Metal-binding</keyword>
<dbReference type="InterPro" id="IPR036589">
    <property type="entry name" value="HCY_dom_sf"/>
</dbReference>
<keyword evidence="2" id="KW-0489">Methyltransferase</keyword>
<dbReference type="OrthoDB" id="261426at2759"/>
<comment type="similarity">
    <text evidence="1">Belongs to the vitamin-B12 dependent methionine synthase family.</text>
</comment>
<reference evidence="9 10" key="1">
    <citation type="journal article" date="2015" name="Genome Biol.">
        <title>Comparative genomics of Steinernema reveals deeply conserved gene regulatory networks.</title>
        <authorList>
            <person name="Dillman A.R."/>
            <person name="Macchietto M."/>
            <person name="Porter C.F."/>
            <person name="Rogers A."/>
            <person name="Williams B."/>
            <person name="Antoshechkin I."/>
            <person name="Lee M.M."/>
            <person name="Goodwin Z."/>
            <person name="Lu X."/>
            <person name="Lewis E.E."/>
            <person name="Goodrich-Blair H."/>
            <person name="Stock S.P."/>
            <person name="Adams B.J."/>
            <person name="Sternberg P.W."/>
            <person name="Mortazavi A."/>
        </authorList>
    </citation>
    <scope>NUCLEOTIDE SEQUENCE [LARGE SCALE GENOMIC DNA]</scope>
    <source>
        <strain evidence="9 10">ALL</strain>
    </source>
</reference>
<dbReference type="InterPro" id="IPR003726">
    <property type="entry name" value="HCY_dom"/>
</dbReference>
<protein>
    <recommendedName>
        <fullName evidence="8">Hcy-binding domain-containing protein</fullName>
    </recommendedName>
</protein>
<dbReference type="STRING" id="34508.A0A4U8UJU1"/>
<evidence type="ECO:0000256" key="7">
    <source>
        <dbReference type="ARBA" id="ARBA00034478"/>
    </source>
</evidence>
<keyword evidence="3" id="KW-0808">Transferase</keyword>
<dbReference type="GO" id="GO:0032259">
    <property type="term" value="P:methylation"/>
    <property type="evidence" value="ECO:0007669"/>
    <property type="project" value="UniProtKB-KW"/>
</dbReference>
<dbReference type="AlphaFoldDB" id="A0A4U8UJU1"/>